<dbReference type="AlphaFoldDB" id="A0A1F7KGT6"/>
<organism evidence="1 2">
    <name type="scientific">Candidatus Roizmanbacteria bacterium RIFOXYA1_FULL_41_12</name>
    <dbReference type="NCBI Taxonomy" id="1802082"/>
    <lineage>
        <taxon>Bacteria</taxon>
        <taxon>Candidatus Roizmaniibacteriota</taxon>
    </lineage>
</organism>
<proteinExistence type="predicted"/>
<name>A0A1F7KGT6_9BACT</name>
<evidence type="ECO:0000313" key="2">
    <source>
        <dbReference type="Proteomes" id="UP000178450"/>
    </source>
</evidence>
<gene>
    <name evidence="1" type="ORF">A2209_01470</name>
</gene>
<reference evidence="1 2" key="1">
    <citation type="journal article" date="2016" name="Nat. Commun.">
        <title>Thousands of microbial genomes shed light on interconnected biogeochemical processes in an aquifer system.</title>
        <authorList>
            <person name="Anantharaman K."/>
            <person name="Brown C.T."/>
            <person name="Hug L.A."/>
            <person name="Sharon I."/>
            <person name="Castelle C.J."/>
            <person name="Probst A.J."/>
            <person name="Thomas B.C."/>
            <person name="Singh A."/>
            <person name="Wilkins M.J."/>
            <person name="Karaoz U."/>
            <person name="Brodie E.L."/>
            <person name="Williams K.H."/>
            <person name="Hubbard S.S."/>
            <person name="Banfield J.F."/>
        </authorList>
    </citation>
    <scope>NUCLEOTIDE SEQUENCE [LARGE SCALE GENOMIC DNA]</scope>
</reference>
<accession>A0A1F7KGT6</accession>
<dbReference type="EMBL" id="MGBG01000001">
    <property type="protein sequence ID" value="OGK67096.1"/>
    <property type="molecule type" value="Genomic_DNA"/>
</dbReference>
<sequence>MVAPTSDKVVVAGLVRKSNRILASISTHKFPIDLFPDTLNVEEGRINIITRDFFFSSQVHSVDIKNIANVFINMAPFFAQLVIVSKTFTENEIRLKYLWKEQAIEIRRIIEGLRIFLNEGIDTSVYTKRELITKLKELSNTEIVT</sequence>
<evidence type="ECO:0000313" key="1">
    <source>
        <dbReference type="EMBL" id="OGK67096.1"/>
    </source>
</evidence>
<comment type="caution">
    <text evidence="1">The sequence shown here is derived from an EMBL/GenBank/DDBJ whole genome shotgun (WGS) entry which is preliminary data.</text>
</comment>
<protein>
    <submittedName>
        <fullName evidence="1">Uncharacterized protein</fullName>
    </submittedName>
</protein>
<dbReference type="Proteomes" id="UP000178450">
    <property type="component" value="Unassembled WGS sequence"/>
</dbReference>